<dbReference type="InterPro" id="IPR039426">
    <property type="entry name" value="TonB-dep_rcpt-like"/>
</dbReference>
<keyword evidence="6 11" id="KW-0798">TonB box</keyword>
<gene>
    <name evidence="15" type="ORF">FHG12_04530</name>
</gene>
<keyword evidence="9 10" id="KW-0998">Cell outer membrane</keyword>
<protein>
    <submittedName>
        <fullName evidence="15">TonB-dependent receptor</fullName>
    </submittedName>
</protein>
<dbReference type="OrthoDB" id="1109239at2"/>
<comment type="similarity">
    <text evidence="10 11">Belongs to the TonB-dependent receptor family.</text>
</comment>
<feature type="chain" id="PRO_5022733853" evidence="12">
    <location>
        <begin position="21"/>
        <end position="729"/>
    </location>
</feature>
<dbReference type="GO" id="GO:0015344">
    <property type="term" value="F:siderophore uptake transmembrane transporter activity"/>
    <property type="evidence" value="ECO:0007669"/>
    <property type="project" value="TreeGrafter"/>
</dbReference>
<evidence type="ECO:0000259" key="13">
    <source>
        <dbReference type="Pfam" id="PF00593"/>
    </source>
</evidence>
<evidence type="ECO:0000256" key="9">
    <source>
        <dbReference type="ARBA" id="ARBA00023237"/>
    </source>
</evidence>
<keyword evidence="4 10" id="KW-0812">Transmembrane</keyword>
<dbReference type="InterPro" id="IPR037066">
    <property type="entry name" value="Plug_dom_sf"/>
</dbReference>
<dbReference type="Pfam" id="PF13715">
    <property type="entry name" value="CarbopepD_reg_2"/>
    <property type="match status" value="1"/>
</dbReference>
<dbReference type="SUPFAM" id="SSF49464">
    <property type="entry name" value="Carboxypeptidase regulatory domain-like"/>
    <property type="match status" value="1"/>
</dbReference>
<feature type="domain" description="TonB-dependent receptor-like beta-barrel" evidence="13">
    <location>
        <begin position="337"/>
        <end position="674"/>
    </location>
</feature>
<keyword evidence="2 10" id="KW-0813">Transport</keyword>
<keyword evidence="8 15" id="KW-0675">Receptor</keyword>
<dbReference type="SUPFAM" id="SSF56935">
    <property type="entry name" value="Porins"/>
    <property type="match status" value="1"/>
</dbReference>
<dbReference type="RefSeq" id="WP_139514594.1">
    <property type="nucleotide sequence ID" value="NZ_CP040896.1"/>
</dbReference>
<dbReference type="Pfam" id="PF00593">
    <property type="entry name" value="TonB_dep_Rec_b-barrel"/>
    <property type="match status" value="1"/>
</dbReference>
<feature type="domain" description="TonB-dependent receptor plug" evidence="14">
    <location>
        <begin position="120"/>
        <end position="228"/>
    </location>
</feature>
<evidence type="ECO:0000259" key="14">
    <source>
        <dbReference type="Pfam" id="PF07715"/>
    </source>
</evidence>
<keyword evidence="7 10" id="KW-0472">Membrane</keyword>
<reference evidence="15 16" key="1">
    <citation type="submission" date="2019-06" db="EMBL/GenBank/DDBJ databases">
        <authorList>
            <person name="Srinivasan S."/>
        </authorList>
    </citation>
    <scope>NUCLEOTIDE SEQUENCE [LARGE SCALE GENOMIC DNA]</scope>
    <source>
        <strain evidence="15 16">17J68-5</strain>
    </source>
</reference>
<evidence type="ECO:0000256" key="4">
    <source>
        <dbReference type="ARBA" id="ARBA00022692"/>
    </source>
</evidence>
<dbReference type="Pfam" id="PF07715">
    <property type="entry name" value="Plug"/>
    <property type="match status" value="1"/>
</dbReference>
<evidence type="ECO:0000256" key="1">
    <source>
        <dbReference type="ARBA" id="ARBA00004571"/>
    </source>
</evidence>
<evidence type="ECO:0000256" key="12">
    <source>
        <dbReference type="SAM" id="SignalP"/>
    </source>
</evidence>
<evidence type="ECO:0000256" key="8">
    <source>
        <dbReference type="ARBA" id="ARBA00023170"/>
    </source>
</evidence>
<dbReference type="PANTHER" id="PTHR30069:SF29">
    <property type="entry name" value="HEMOGLOBIN AND HEMOGLOBIN-HAPTOGLOBIN-BINDING PROTEIN 1-RELATED"/>
    <property type="match status" value="1"/>
</dbReference>
<evidence type="ECO:0000256" key="7">
    <source>
        <dbReference type="ARBA" id="ARBA00023136"/>
    </source>
</evidence>
<keyword evidence="5 12" id="KW-0732">Signal</keyword>
<proteinExistence type="inferred from homology"/>
<dbReference type="GO" id="GO:0044718">
    <property type="term" value="P:siderophore transmembrane transport"/>
    <property type="evidence" value="ECO:0007669"/>
    <property type="project" value="TreeGrafter"/>
</dbReference>
<comment type="subcellular location">
    <subcellularLocation>
        <location evidence="1 10">Cell outer membrane</location>
        <topology evidence="1 10">Multi-pass membrane protein</topology>
    </subcellularLocation>
</comment>
<evidence type="ECO:0000256" key="2">
    <source>
        <dbReference type="ARBA" id="ARBA00022448"/>
    </source>
</evidence>
<name>A0A5B7ZY81_9BACT</name>
<keyword evidence="3 10" id="KW-1134">Transmembrane beta strand</keyword>
<dbReference type="Gene3D" id="2.60.40.1120">
    <property type="entry name" value="Carboxypeptidase-like, regulatory domain"/>
    <property type="match status" value="1"/>
</dbReference>
<evidence type="ECO:0000256" key="10">
    <source>
        <dbReference type="PROSITE-ProRule" id="PRU01360"/>
    </source>
</evidence>
<evidence type="ECO:0000256" key="3">
    <source>
        <dbReference type="ARBA" id="ARBA00022452"/>
    </source>
</evidence>
<evidence type="ECO:0000256" key="5">
    <source>
        <dbReference type="ARBA" id="ARBA00022729"/>
    </source>
</evidence>
<sequence>MYLKLPFFLFLWLTASAAFGQNTCRAIVRDSVTHEALVGATVVVHGTANGASADAKGKVTLENIPEEIVQLDFSSLGYKAKTMRLTLPQAPGESLLVLLAPNANELEEIVVTSTRTNSRIEDLPTRVEVLGAEELEEEGSFKPGNIVSLLGDVASMQVQPTSATTGNADLRIQGLQGKYTQLLRDGLPLFGGYAGSFGILQIPPLDLRQVEIIKGASSTLYGGGAIAGMINLISKEPLQNAPEHVLLLNQSTLCESNANGYFSARHDKVGYTLFVGGTRQQSVDVNHDDFSDVPRLGSVTVHPRFFLYPNDISKVIIGYTSTYEKRQGGDMQVLNDKPDSQHQFFITNVSWRNTVDARYERTTNAERGDQLILKGSASDFRRVARTNTTGLNARQLSYYAEGSYLRRNGSPGHHDVVLGANVTGESFRPRNLADLQLRPYNYVTPGIFVQDDWKLTAAFNLQTGLRIDRHNCYGTFVLPRLSALYKFSARVSSRLGGGLGYKAPSFFVNELDERDFAHVLPFASTVRAEQSAGANWDLNYQLTDGEFSLTINQSFFLTRIQHPLLLNFDPTTGFITFFNAPKPFLTRGFETYVRMREDETELYLGYVFTDARKRYDTTNPYLSLIARHKLAGVGTYEFSEHWRAGLEASYIGKQYLDDGTTTPGYPIMAAMVRYATGPLAFVLNTENLLNYRITRKENIVLGDRTNPTFRQLWAPLEGRVTNLSVTAKF</sequence>
<evidence type="ECO:0000313" key="16">
    <source>
        <dbReference type="Proteomes" id="UP000305398"/>
    </source>
</evidence>
<evidence type="ECO:0000313" key="15">
    <source>
        <dbReference type="EMBL" id="QDA59413.1"/>
    </source>
</evidence>
<organism evidence="15 16">
    <name type="scientific">Hymenobacter jejuensis</name>
    <dbReference type="NCBI Taxonomy" id="2502781"/>
    <lineage>
        <taxon>Bacteria</taxon>
        <taxon>Pseudomonadati</taxon>
        <taxon>Bacteroidota</taxon>
        <taxon>Cytophagia</taxon>
        <taxon>Cytophagales</taxon>
        <taxon>Hymenobacteraceae</taxon>
        <taxon>Hymenobacter</taxon>
    </lineage>
</organism>
<evidence type="ECO:0000256" key="11">
    <source>
        <dbReference type="RuleBase" id="RU003357"/>
    </source>
</evidence>
<dbReference type="GO" id="GO:0009279">
    <property type="term" value="C:cell outer membrane"/>
    <property type="evidence" value="ECO:0007669"/>
    <property type="project" value="UniProtKB-SubCell"/>
</dbReference>
<dbReference type="PROSITE" id="PS52016">
    <property type="entry name" value="TONB_DEPENDENT_REC_3"/>
    <property type="match status" value="1"/>
</dbReference>
<dbReference type="InterPro" id="IPR008969">
    <property type="entry name" value="CarboxyPept-like_regulatory"/>
</dbReference>
<dbReference type="KEGG" id="hyj:FHG12_04530"/>
<dbReference type="InterPro" id="IPR036942">
    <property type="entry name" value="Beta-barrel_TonB_sf"/>
</dbReference>
<dbReference type="EMBL" id="CP040896">
    <property type="protein sequence ID" value="QDA59413.1"/>
    <property type="molecule type" value="Genomic_DNA"/>
</dbReference>
<accession>A0A5B7ZY81</accession>
<dbReference type="PANTHER" id="PTHR30069">
    <property type="entry name" value="TONB-DEPENDENT OUTER MEMBRANE RECEPTOR"/>
    <property type="match status" value="1"/>
</dbReference>
<dbReference type="AlphaFoldDB" id="A0A5B7ZY81"/>
<dbReference type="InterPro" id="IPR000531">
    <property type="entry name" value="Beta-barrel_TonB"/>
</dbReference>
<dbReference type="Proteomes" id="UP000305398">
    <property type="component" value="Chromosome"/>
</dbReference>
<feature type="signal peptide" evidence="12">
    <location>
        <begin position="1"/>
        <end position="20"/>
    </location>
</feature>
<keyword evidence="16" id="KW-1185">Reference proteome</keyword>
<dbReference type="InterPro" id="IPR012910">
    <property type="entry name" value="Plug_dom"/>
</dbReference>
<dbReference type="Gene3D" id="2.40.170.20">
    <property type="entry name" value="TonB-dependent receptor, beta-barrel domain"/>
    <property type="match status" value="1"/>
</dbReference>
<evidence type="ECO:0000256" key="6">
    <source>
        <dbReference type="ARBA" id="ARBA00023077"/>
    </source>
</evidence>
<dbReference type="Gene3D" id="2.170.130.10">
    <property type="entry name" value="TonB-dependent receptor, plug domain"/>
    <property type="match status" value="1"/>
</dbReference>